<proteinExistence type="predicted"/>
<keyword evidence="1 4" id="KW-0808">Transferase</keyword>
<organism evidence="4 5">
    <name type="scientific">Rubidibacter lacunae KORDI 51-2</name>
    <dbReference type="NCBI Taxonomy" id="582515"/>
    <lineage>
        <taxon>Bacteria</taxon>
        <taxon>Bacillati</taxon>
        <taxon>Cyanobacteriota</taxon>
        <taxon>Cyanophyceae</taxon>
        <taxon>Oscillatoriophycideae</taxon>
        <taxon>Chroococcales</taxon>
        <taxon>Aphanothecaceae</taxon>
        <taxon>Rubidibacter</taxon>
    </lineage>
</organism>
<dbReference type="eggNOG" id="COG2153">
    <property type="taxonomic scope" value="Bacteria"/>
</dbReference>
<dbReference type="SUPFAM" id="SSF55729">
    <property type="entry name" value="Acyl-CoA N-acyltransferases (Nat)"/>
    <property type="match status" value="1"/>
</dbReference>
<evidence type="ECO:0000256" key="1">
    <source>
        <dbReference type="ARBA" id="ARBA00022679"/>
    </source>
</evidence>
<keyword evidence="5" id="KW-1185">Reference proteome</keyword>
<protein>
    <submittedName>
        <fullName evidence="4">Putative acyltransferase</fullName>
    </submittedName>
</protein>
<name>U5DFD4_9CHRO</name>
<feature type="domain" description="N-acetyltransferase" evidence="3">
    <location>
        <begin position="10"/>
        <end position="149"/>
    </location>
</feature>
<dbReference type="EMBL" id="ASSJ01000001">
    <property type="protein sequence ID" value="ERN43203.1"/>
    <property type="molecule type" value="Genomic_DNA"/>
</dbReference>
<accession>U5DFD4</accession>
<reference evidence="4 5" key="1">
    <citation type="submission" date="2013-05" db="EMBL/GenBank/DDBJ databases">
        <title>Draft genome sequence of Rubidibacter lacunae KORDI 51-2.</title>
        <authorList>
            <person name="Choi D.H."/>
            <person name="Noh J.H."/>
            <person name="Kwon K.-K."/>
            <person name="Lee J.-H."/>
            <person name="Ryu J.-Y."/>
        </authorList>
    </citation>
    <scope>NUCLEOTIDE SEQUENCE [LARGE SCALE GENOMIC DNA]</scope>
    <source>
        <strain evidence="4 5">KORDI 51-2</strain>
    </source>
</reference>
<dbReference type="AlphaFoldDB" id="U5DFD4"/>
<dbReference type="PROSITE" id="PS51186">
    <property type="entry name" value="GNAT"/>
    <property type="match status" value="1"/>
</dbReference>
<evidence type="ECO:0000256" key="2">
    <source>
        <dbReference type="ARBA" id="ARBA00023315"/>
    </source>
</evidence>
<dbReference type="GO" id="GO:0016747">
    <property type="term" value="F:acyltransferase activity, transferring groups other than amino-acyl groups"/>
    <property type="evidence" value="ECO:0007669"/>
    <property type="project" value="InterPro"/>
</dbReference>
<evidence type="ECO:0000313" key="4">
    <source>
        <dbReference type="EMBL" id="ERN43203.1"/>
    </source>
</evidence>
<dbReference type="InParanoid" id="U5DFD4"/>
<dbReference type="Gene3D" id="3.40.630.30">
    <property type="match status" value="1"/>
</dbReference>
<evidence type="ECO:0000313" key="5">
    <source>
        <dbReference type="Proteomes" id="UP000016960"/>
    </source>
</evidence>
<dbReference type="CDD" id="cd04301">
    <property type="entry name" value="NAT_SF"/>
    <property type="match status" value="1"/>
</dbReference>
<dbReference type="STRING" id="582515.KR51_00001000"/>
<dbReference type="PANTHER" id="PTHR43877">
    <property type="entry name" value="AMINOALKYLPHOSPHONATE N-ACETYLTRANSFERASE-RELATED-RELATED"/>
    <property type="match status" value="1"/>
</dbReference>
<dbReference type="OrthoDB" id="9796171at2"/>
<gene>
    <name evidence="4" type="ORF">KR51_00001000</name>
</gene>
<dbReference type="Proteomes" id="UP000016960">
    <property type="component" value="Unassembled WGS sequence"/>
</dbReference>
<dbReference type="Pfam" id="PF13673">
    <property type="entry name" value="Acetyltransf_10"/>
    <property type="match status" value="1"/>
</dbReference>
<dbReference type="InterPro" id="IPR050832">
    <property type="entry name" value="Bact_Acetyltransf"/>
</dbReference>
<sequence>MSEPEPDLQLAIASYSDRSSEIDAIRRVVFQDEQGVAPELEFDGRDDAATHLLAYWHGQPVGTARVSWPDPQSAKIERLAVLAAARGRGIGTQLMQQALQLAAERGARVAVVHAQAYVKVLYDILGFVQVGDRFDEAGLPHVKMTKMLTSPSPA</sequence>
<evidence type="ECO:0000259" key="3">
    <source>
        <dbReference type="PROSITE" id="PS51186"/>
    </source>
</evidence>
<dbReference type="InterPro" id="IPR000182">
    <property type="entry name" value="GNAT_dom"/>
</dbReference>
<keyword evidence="2 4" id="KW-0012">Acyltransferase</keyword>
<dbReference type="InterPro" id="IPR016181">
    <property type="entry name" value="Acyl_CoA_acyltransferase"/>
</dbReference>
<comment type="caution">
    <text evidence="4">The sequence shown here is derived from an EMBL/GenBank/DDBJ whole genome shotgun (WGS) entry which is preliminary data.</text>
</comment>
<dbReference type="FunCoup" id="U5DFD4">
    <property type="interactions" value="178"/>
</dbReference>